<evidence type="ECO:0000256" key="3">
    <source>
        <dbReference type="ARBA" id="ARBA00023125"/>
    </source>
</evidence>
<gene>
    <name evidence="6" type="ORF">A7K91_10825</name>
</gene>
<dbReference type="PANTHER" id="PTHR30126">
    <property type="entry name" value="HTH-TYPE TRANSCRIPTIONAL REGULATOR"/>
    <property type="match status" value="1"/>
</dbReference>
<comment type="caution">
    <text evidence="6">The sequence shown here is derived from an EMBL/GenBank/DDBJ whole genome shotgun (WGS) entry which is preliminary data.</text>
</comment>
<dbReference type="Pfam" id="PF00126">
    <property type="entry name" value="HTH_1"/>
    <property type="match status" value="1"/>
</dbReference>
<proteinExistence type="inferred from homology"/>
<dbReference type="GO" id="GO:0003700">
    <property type="term" value="F:DNA-binding transcription factor activity"/>
    <property type="evidence" value="ECO:0007669"/>
    <property type="project" value="InterPro"/>
</dbReference>
<evidence type="ECO:0000313" key="6">
    <source>
        <dbReference type="EMBL" id="OBR65561.1"/>
    </source>
</evidence>
<evidence type="ECO:0000256" key="1">
    <source>
        <dbReference type="ARBA" id="ARBA00009437"/>
    </source>
</evidence>
<dbReference type="SUPFAM" id="SSF53850">
    <property type="entry name" value="Periplasmic binding protein-like II"/>
    <property type="match status" value="1"/>
</dbReference>
<organism evidence="6 7">
    <name type="scientific">Paenibacillus oryzae</name>
    <dbReference type="NCBI Taxonomy" id="1844972"/>
    <lineage>
        <taxon>Bacteria</taxon>
        <taxon>Bacillati</taxon>
        <taxon>Bacillota</taxon>
        <taxon>Bacilli</taxon>
        <taxon>Bacillales</taxon>
        <taxon>Paenibacillaceae</taxon>
        <taxon>Paenibacillus</taxon>
    </lineage>
</organism>
<dbReference type="Pfam" id="PF03466">
    <property type="entry name" value="LysR_substrate"/>
    <property type="match status" value="1"/>
</dbReference>
<dbReference type="OrthoDB" id="9785745at2"/>
<dbReference type="EMBL" id="LYPA01000056">
    <property type="protein sequence ID" value="OBR65561.1"/>
    <property type="molecule type" value="Genomic_DNA"/>
</dbReference>
<dbReference type="Gene3D" id="1.10.10.10">
    <property type="entry name" value="Winged helix-like DNA-binding domain superfamily/Winged helix DNA-binding domain"/>
    <property type="match status" value="1"/>
</dbReference>
<dbReference type="Gene3D" id="3.40.190.290">
    <property type="match status" value="1"/>
</dbReference>
<dbReference type="SUPFAM" id="SSF46785">
    <property type="entry name" value="Winged helix' DNA-binding domain"/>
    <property type="match status" value="1"/>
</dbReference>
<protein>
    <submittedName>
        <fullName evidence="6">LysR family transcriptional regulator</fullName>
    </submittedName>
</protein>
<dbReference type="FunFam" id="1.10.10.10:FF:000001">
    <property type="entry name" value="LysR family transcriptional regulator"/>
    <property type="match status" value="1"/>
</dbReference>
<dbReference type="CDD" id="cd05466">
    <property type="entry name" value="PBP2_LTTR_substrate"/>
    <property type="match status" value="1"/>
</dbReference>
<keyword evidence="7" id="KW-1185">Reference proteome</keyword>
<evidence type="ECO:0000256" key="4">
    <source>
        <dbReference type="ARBA" id="ARBA00023163"/>
    </source>
</evidence>
<dbReference type="AlphaFoldDB" id="A0A1A5YIX5"/>
<keyword evidence="3" id="KW-0238">DNA-binding</keyword>
<dbReference type="PRINTS" id="PR00039">
    <property type="entry name" value="HTHLYSR"/>
</dbReference>
<dbReference type="InterPro" id="IPR036388">
    <property type="entry name" value="WH-like_DNA-bd_sf"/>
</dbReference>
<dbReference type="RefSeq" id="WP_068683334.1">
    <property type="nucleotide sequence ID" value="NZ_LYPA01000056.1"/>
</dbReference>
<dbReference type="STRING" id="1844972.A7K91_10825"/>
<dbReference type="InterPro" id="IPR036390">
    <property type="entry name" value="WH_DNA-bd_sf"/>
</dbReference>
<sequence length="296" mass="33218">MNIENIEAFVYVIHCGSFNKAAEALFLSQPSVTARIKTLEQELNCKLFIRDGKQVQISEDGKRFLPFAQQMLHTYNTGKLYLNQKKSLPNEYRIGCTISAANYMVSDLIPYLKESFPAASFKIITGTSDSIATKTLNKEVDIGLVRKLQHPALQSHRLYVDPIRLYVYRDHPFHLDNGHISVEEVAKEPLVFFECGSLDWLRIHRIFENLEQPPNIGIQTDNSEAARKLIIRGAGIGFLPSLSVRQDVAEGLLVPVLLPETEGIALQTNVIACPGEHAELYAAVVQFSKKWCASDC</sequence>
<keyword evidence="2" id="KW-0805">Transcription regulation</keyword>
<feature type="domain" description="HTH lysR-type" evidence="5">
    <location>
        <begin position="1"/>
        <end position="58"/>
    </location>
</feature>
<evidence type="ECO:0000259" key="5">
    <source>
        <dbReference type="PROSITE" id="PS50931"/>
    </source>
</evidence>
<dbReference type="InterPro" id="IPR005119">
    <property type="entry name" value="LysR_subst-bd"/>
</dbReference>
<dbReference type="PANTHER" id="PTHR30126:SF40">
    <property type="entry name" value="HTH-TYPE TRANSCRIPTIONAL REGULATOR GLTR"/>
    <property type="match status" value="1"/>
</dbReference>
<dbReference type="Proteomes" id="UP000092024">
    <property type="component" value="Unassembled WGS sequence"/>
</dbReference>
<keyword evidence="4" id="KW-0804">Transcription</keyword>
<accession>A0A1A5YIX5</accession>
<reference evidence="6 7" key="1">
    <citation type="submission" date="2016-05" db="EMBL/GenBank/DDBJ databases">
        <title>Paenibacillus oryzae. sp. nov., isolated from the rice root.</title>
        <authorList>
            <person name="Zhang J."/>
            <person name="Zhang X."/>
        </authorList>
    </citation>
    <scope>NUCLEOTIDE SEQUENCE [LARGE SCALE GENOMIC DNA]</scope>
    <source>
        <strain evidence="6 7">1DrF-4</strain>
    </source>
</reference>
<name>A0A1A5YIX5_9BACL</name>
<dbReference type="GO" id="GO:0000976">
    <property type="term" value="F:transcription cis-regulatory region binding"/>
    <property type="evidence" value="ECO:0007669"/>
    <property type="project" value="TreeGrafter"/>
</dbReference>
<evidence type="ECO:0000313" key="7">
    <source>
        <dbReference type="Proteomes" id="UP000092024"/>
    </source>
</evidence>
<dbReference type="InterPro" id="IPR000847">
    <property type="entry name" value="LysR_HTH_N"/>
</dbReference>
<evidence type="ECO:0000256" key="2">
    <source>
        <dbReference type="ARBA" id="ARBA00023015"/>
    </source>
</evidence>
<dbReference type="PROSITE" id="PS50931">
    <property type="entry name" value="HTH_LYSR"/>
    <property type="match status" value="1"/>
</dbReference>
<comment type="similarity">
    <text evidence="1">Belongs to the LysR transcriptional regulatory family.</text>
</comment>